<name>A0A2U2XC89_9FLAO</name>
<gene>
    <name evidence="4" type="ORF">DIT68_10315</name>
</gene>
<dbReference type="Pfam" id="PF02709">
    <property type="entry name" value="Glyco_transf_7C"/>
    <property type="match status" value="1"/>
</dbReference>
<dbReference type="Proteomes" id="UP000245370">
    <property type="component" value="Unassembled WGS sequence"/>
</dbReference>
<dbReference type="GO" id="GO:0016740">
    <property type="term" value="F:transferase activity"/>
    <property type="evidence" value="ECO:0007669"/>
    <property type="project" value="UniProtKB-KW"/>
</dbReference>
<dbReference type="PANTHER" id="PTHR43685:SF2">
    <property type="entry name" value="GLYCOSYLTRANSFERASE 2-LIKE DOMAIN-CONTAINING PROTEIN"/>
    <property type="match status" value="1"/>
</dbReference>
<dbReference type="PANTHER" id="PTHR43685">
    <property type="entry name" value="GLYCOSYLTRANSFERASE"/>
    <property type="match status" value="1"/>
</dbReference>
<reference evidence="4 5" key="1">
    <citation type="submission" date="2018-05" db="EMBL/GenBank/DDBJ databases">
        <title>Brumimicrobium oceani sp. nov., isolated from coastal sediment.</title>
        <authorList>
            <person name="Kou Y."/>
        </authorList>
    </citation>
    <scope>NUCLEOTIDE SEQUENCE [LARGE SCALE GENOMIC DNA]</scope>
    <source>
        <strain evidence="4 5">C305</strain>
    </source>
</reference>
<dbReference type="InterPro" id="IPR029044">
    <property type="entry name" value="Nucleotide-diphossugar_trans"/>
</dbReference>
<dbReference type="EMBL" id="QFRJ01000007">
    <property type="protein sequence ID" value="PWH85321.1"/>
    <property type="molecule type" value="Genomic_DNA"/>
</dbReference>
<dbReference type="OrthoDB" id="597270at2"/>
<dbReference type="RefSeq" id="WP_109359723.1">
    <property type="nucleotide sequence ID" value="NZ_QFRJ01000007.1"/>
</dbReference>
<dbReference type="InterPro" id="IPR050834">
    <property type="entry name" value="Glycosyltransf_2"/>
</dbReference>
<evidence type="ECO:0000256" key="1">
    <source>
        <dbReference type="ARBA" id="ARBA00022679"/>
    </source>
</evidence>
<dbReference type="AlphaFoldDB" id="A0A2U2XC89"/>
<dbReference type="InterPro" id="IPR001173">
    <property type="entry name" value="Glyco_trans_2-like"/>
</dbReference>
<feature type="domain" description="Glycosyltransferase 2-like" evidence="2">
    <location>
        <begin position="3"/>
        <end position="129"/>
    </location>
</feature>
<organism evidence="4 5">
    <name type="scientific">Brumimicrobium oceani</name>
    <dbReference type="NCBI Taxonomy" id="2100725"/>
    <lineage>
        <taxon>Bacteria</taxon>
        <taxon>Pseudomonadati</taxon>
        <taxon>Bacteroidota</taxon>
        <taxon>Flavobacteriia</taxon>
        <taxon>Flavobacteriales</taxon>
        <taxon>Crocinitomicaceae</taxon>
        <taxon>Brumimicrobium</taxon>
    </lineage>
</organism>
<sequence length="305" mass="35443">MISIIIPTYKRGDIFYECIESVVDSVGLLDEIIVVNDFKEKELDLDQIDRKGKKVKVINNPKQGVASARNYGAKYAKGDVLLFIDDDMLINSDAIEKCLETLKSSDKLVVNADWIYFPKELERIKDSQFGRYLVSIDFTSLKGWNNGLNWQENSTIKANGITSQFFMIQKKDFEFLGGYNENFPFAGFEDSELYVRIKNSGYQPIIDTRCLIYHNEKDRMDLKPFLDRKYRGAVTRRKAVDLGFDDFVLEYSYKKKIYYIGLEKVESILRFLIEKIPNNKLFDNLYAKLVNQQIGLNIYKGYTAE</sequence>
<evidence type="ECO:0008006" key="6">
    <source>
        <dbReference type="Google" id="ProtNLM"/>
    </source>
</evidence>
<dbReference type="InterPro" id="IPR027791">
    <property type="entry name" value="Galactosyl_T_C"/>
</dbReference>
<reference evidence="4 5" key="2">
    <citation type="submission" date="2018-05" db="EMBL/GenBank/DDBJ databases">
        <authorList>
            <person name="Lanie J.A."/>
            <person name="Ng W.-L."/>
            <person name="Kazmierczak K.M."/>
            <person name="Andrzejewski T.M."/>
            <person name="Davidsen T.M."/>
            <person name="Wayne K.J."/>
            <person name="Tettelin H."/>
            <person name="Glass J.I."/>
            <person name="Rusch D."/>
            <person name="Podicherti R."/>
            <person name="Tsui H.-C.T."/>
            <person name="Winkler M.E."/>
        </authorList>
    </citation>
    <scope>NUCLEOTIDE SEQUENCE [LARGE SCALE GENOMIC DNA]</scope>
    <source>
        <strain evidence="4 5">C305</strain>
    </source>
</reference>
<comment type="caution">
    <text evidence="4">The sequence shown here is derived from an EMBL/GenBank/DDBJ whole genome shotgun (WGS) entry which is preliminary data.</text>
</comment>
<evidence type="ECO:0000313" key="5">
    <source>
        <dbReference type="Proteomes" id="UP000245370"/>
    </source>
</evidence>
<keyword evidence="1" id="KW-0808">Transferase</keyword>
<dbReference type="SUPFAM" id="SSF53448">
    <property type="entry name" value="Nucleotide-diphospho-sugar transferases"/>
    <property type="match status" value="1"/>
</dbReference>
<proteinExistence type="predicted"/>
<keyword evidence="5" id="KW-1185">Reference proteome</keyword>
<evidence type="ECO:0000259" key="3">
    <source>
        <dbReference type="Pfam" id="PF02709"/>
    </source>
</evidence>
<protein>
    <recommendedName>
        <fullName evidence="6">Glycosyltransferase 2-like domain-containing protein</fullName>
    </recommendedName>
</protein>
<dbReference type="Pfam" id="PF00535">
    <property type="entry name" value="Glycos_transf_2"/>
    <property type="match status" value="1"/>
</dbReference>
<accession>A0A2U2XC89</accession>
<feature type="domain" description="Galactosyltransferase C-terminal" evidence="3">
    <location>
        <begin position="163"/>
        <end position="203"/>
    </location>
</feature>
<dbReference type="Gene3D" id="3.90.550.10">
    <property type="entry name" value="Spore Coat Polysaccharide Biosynthesis Protein SpsA, Chain A"/>
    <property type="match status" value="1"/>
</dbReference>
<evidence type="ECO:0000313" key="4">
    <source>
        <dbReference type="EMBL" id="PWH85321.1"/>
    </source>
</evidence>
<evidence type="ECO:0000259" key="2">
    <source>
        <dbReference type="Pfam" id="PF00535"/>
    </source>
</evidence>